<gene>
    <name evidence="1" type="ORF">G5714_003886</name>
</gene>
<dbReference type="AlphaFoldDB" id="A0A7J6DAQ5"/>
<keyword evidence="2" id="KW-1185">Reference proteome</keyword>
<proteinExistence type="predicted"/>
<dbReference type="EMBL" id="JAAMOB010000003">
    <property type="protein sequence ID" value="KAF4116397.1"/>
    <property type="molecule type" value="Genomic_DNA"/>
</dbReference>
<accession>A0A7J6DAQ5</accession>
<protein>
    <submittedName>
        <fullName evidence="1">Uncharacterized protein</fullName>
    </submittedName>
</protein>
<reference evidence="1 2" key="1">
    <citation type="submission" date="2020-04" db="EMBL/GenBank/DDBJ databases">
        <title>Chromosome-level genome assembly of a cyprinid fish Onychostoma macrolepis by integration of Nanopore Sequencing, Bionano and Hi-C technology.</title>
        <authorList>
            <person name="Wang D."/>
        </authorList>
    </citation>
    <scope>NUCLEOTIDE SEQUENCE [LARGE SCALE GENOMIC DNA]</scope>
    <source>
        <strain evidence="1">SWU-2019</strain>
        <tissue evidence="1">Muscle</tissue>
    </source>
</reference>
<evidence type="ECO:0000313" key="1">
    <source>
        <dbReference type="EMBL" id="KAF4116397.1"/>
    </source>
</evidence>
<sequence>MRRSQTALMAHQRSIFSGFDMSTNSETFMANKSKHHVLDDVQMFCLRQGRLVSWDASQGERIKIKTSNRCANPETGSVILIHGCFLSGWINGKTCFET</sequence>
<evidence type="ECO:0000313" key="2">
    <source>
        <dbReference type="Proteomes" id="UP000579812"/>
    </source>
</evidence>
<name>A0A7J6DAQ5_9TELE</name>
<comment type="caution">
    <text evidence="1">The sequence shown here is derived from an EMBL/GenBank/DDBJ whole genome shotgun (WGS) entry which is preliminary data.</text>
</comment>
<organism evidence="1 2">
    <name type="scientific">Onychostoma macrolepis</name>
    <dbReference type="NCBI Taxonomy" id="369639"/>
    <lineage>
        <taxon>Eukaryota</taxon>
        <taxon>Metazoa</taxon>
        <taxon>Chordata</taxon>
        <taxon>Craniata</taxon>
        <taxon>Vertebrata</taxon>
        <taxon>Euteleostomi</taxon>
        <taxon>Actinopterygii</taxon>
        <taxon>Neopterygii</taxon>
        <taxon>Teleostei</taxon>
        <taxon>Ostariophysi</taxon>
        <taxon>Cypriniformes</taxon>
        <taxon>Cyprinidae</taxon>
        <taxon>Acrossocheilinae</taxon>
        <taxon>Onychostoma</taxon>
    </lineage>
</organism>
<dbReference type="Proteomes" id="UP000579812">
    <property type="component" value="Unassembled WGS sequence"/>
</dbReference>